<dbReference type="EnsemblProtists" id="PYU1_T000760">
    <property type="protein sequence ID" value="PYU1_T000760"/>
    <property type="gene ID" value="PYU1_G000760"/>
</dbReference>
<evidence type="ECO:0000256" key="1">
    <source>
        <dbReference type="SAM" id="MobiDB-lite"/>
    </source>
</evidence>
<feature type="compositionally biased region" description="Low complexity" evidence="1">
    <location>
        <begin position="17"/>
        <end position="40"/>
    </location>
</feature>
<dbReference type="VEuPathDB" id="FungiDB:PYU1_G000760"/>
<dbReference type="AlphaFoldDB" id="K3W719"/>
<reference evidence="2" key="3">
    <citation type="submission" date="2015-02" db="UniProtKB">
        <authorList>
            <consortium name="EnsemblProtists"/>
        </authorList>
    </citation>
    <scope>IDENTIFICATION</scope>
    <source>
        <strain evidence="2">DAOM BR144</strain>
    </source>
</reference>
<keyword evidence="3" id="KW-1185">Reference proteome</keyword>
<accession>K3W719</accession>
<feature type="compositionally biased region" description="Basic and acidic residues" evidence="1">
    <location>
        <begin position="1"/>
        <end position="11"/>
    </location>
</feature>
<reference evidence="3" key="1">
    <citation type="journal article" date="2010" name="Genome Biol.">
        <title>Genome sequence of the necrotrophic plant pathogen Pythium ultimum reveals original pathogenicity mechanisms and effector repertoire.</title>
        <authorList>
            <person name="Levesque C.A."/>
            <person name="Brouwer H."/>
            <person name="Cano L."/>
            <person name="Hamilton J.P."/>
            <person name="Holt C."/>
            <person name="Huitema E."/>
            <person name="Raffaele S."/>
            <person name="Robideau G.P."/>
            <person name="Thines M."/>
            <person name="Win J."/>
            <person name="Zerillo M.M."/>
            <person name="Beakes G.W."/>
            <person name="Boore J.L."/>
            <person name="Busam D."/>
            <person name="Dumas B."/>
            <person name="Ferriera S."/>
            <person name="Fuerstenberg S.I."/>
            <person name="Gachon C.M."/>
            <person name="Gaulin E."/>
            <person name="Govers F."/>
            <person name="Grenville-Briggs L."/>
            <person name="Horner N."/>
            <person name="Hostetler J."/>
            <person name="Jiang R.H."/>
            <person name="Johnson J."/>
            <person name="Krajaejun T."/>
            <person name="Lin H."/>
            <person name="Meijer H.J."/>
            <person name="Moore B."/>
            <person name="Morris P."/>
            <person name="Phuntmart V."/>
            <person name="Puiu D."/>
            <person name="Shetty J."/>
            <person name="Stajich J.E."/>
            <person name="Tripathy S."/>
            <person name="Wawra S."/>
            <person name="van West P."/>
            <person name="Whitty B.R."/>
            <person name="Coutinho P.M."/>
            <person name="Henrissat B."/>
            <person name="Martin F."/>
            <person name="Thomas P.D."/>
            <person name="Tyler B.M."/>
            <person name="De Vries R.P."/>
            <person name="Kamoun S."/>
            <person name="Yandell M."/>
            <person name="Tisserat N."/>
            <person name="Buell C.R."/>
        </authorList>
    </citation>
    <scope>NUCLEOTIDE SEQUENCE</scope>
    <source>
        <strain evidence="3">DAOM:BR144</strain>
    </source>
</reference>
<dbReference type="Proteomes" id="UP000019132">
    <property type="component" value="Unassembled WGS sequence"/>
</dbReference>
<name>K3W719_GLOUD</name>
<dbReference type="HOGENOM" id="CLU_1374685_0_0_1"/>
<feature type="compositionally biased region" description="Acidic residues" evidence="1">
    <location>
        <begin position="94"/>
        <end position="105"/>
    </location>
</feature>
<feature type="compositionally biased region" description="Low complexity" evidence="1">
    <location>
        <begin position="60"/>
        <end position="70"/>
    </location>
</feature>
<reference evidence="3" key="2">
    <citation type="submission" date="2010-04" db="EMBL/GenBank/DDBJ databases">
        <authorList>
            <person name="Buell R."/>
            <person name="Hamilton J."/>
            <person name="Hostetler J."/>
        </authorList>
    </citation>
    <scope>NUCLEOTIDE SEQUENCE [LARGE SCALE GENOMIC DNA]</scope>
    <source>
        <strain evidence="3">DAOM:BR144</strain>
    </source>
</reference>
<proteinExistence type="predicted"/>
<protein>
    <submittedName>
        <fullName evidence="2">Uncharacterized protein</fullName>
    </submittedName>
</protein>
<feature type="compositionally biased region" description="Basic and acidic residues" evidence="1">
    <location>
        <begin position="77"/>
        <end position="86"/>
    </location>
</feature>
<evidence type="ECO:0000313" key="2">
    <source>
        <dbReference type="EnsemblProtists" id="PYU1_T000760"/>
    </source>
</evidence>
<dbReference type="InParanoid" id="K3W719"/>
<sequence length="199" mass="21202">MAAVIAKDKQKQGGSGATAAADGSHPDAAAAATGATGEAAVMVEDMPPNVPAGKAVDAVSTSNETTASESTRGKKQTAKDKDEGNKSHKANGETSEEGAKEDEEDTSAKRYRRRRCEVSGCTKFARFNNACSEWMSEVGPAPRILRASFESGEREQLPHERKRLVMTKEKKSAAGCEMYDQALAYSEANDAFTDYADTL</sequence>
<organism evidence="2 3">
    <name type="scientific">Globisporangium ultimum (strain ATCC 200006 / CBS 805.95 / DAOM BR144)</name>
    <name type="common">Pythium ultimum</name>
    <dbReference type="NCBI Taxonomy" id="431595"/>
    <lineage>
        <taxon>Eukaryota</taxon>
        <taxon>Sar</taxon>
        <taxon>Stramenopiles</taxon>
        <taxon>Oomycota</taxon>
        <taxon>Peronosporomycetes</taxon>
        <taxon>Pythiales</taxon>
        <taxon>Pythiaceae</taxon>
        <taxon>Globisporangium</taxon>
    </lineage>
</organism>
<feature type="region of interest" description="Disordered" evidence="1">
    <location>
        <begin position="1"/>
        <end position="112"/>
    </location>
</feature>
<dbReference type="EMBL" id="GL376620">
    <property type="status" value="NOT_ANNOTATED_CDS"/>
    <property type="molecule type" value="Genomic_DNA"/>
</dbReference>
<evidence type="ECO:0000313" key="3">
    <source>
        <dbReference type="Proteomes" id="UP000019132"/>
    </source>
</evidence>